<proteinExistence type="predicted"/>
<name>A0A1L7R8L8_9ACTO</name>
<accession>A0A1L7R8L8</accession>
<evidence type="ECO:0000313" key="1">
    <source>
        <dbReference type="EMBL" id="CED90151.1"/>
    </source>
</evidence>
<gene>
    <name evidence="1" type="ORF">AAM4_0256</name>
</gene>
<dbReference type="EMBL" id="LK995468">
    <property type="protein sequence ID" value="CED90151.1"/>
    <property type="molecule type" value="Genomic_DNA"/>
</dbReference>
<protein>
    <submittedName>
        <fullName evidence="1">Uncharacterized protein</fullName>
    </submittedName>
</protein>
<organism evidence="1">
    <name type="scientific">Actinomyces succiniciruminis</name>
    <dbReference type="NCBI Taxonomy" id="1522002"/>
    <lineage>
        <taxon>Bacteria</taxon>
        <taxon>Bacillati</taxon>
        <taxon>Actinomycetota</taxon>
        <taxon>Actinomycetes</taxon>
        <taxon>Actinomycetales</taxon>
        <taxon>Actinomycetaceae</taxon>
        <taxon>Actinomyces</taxon>
    </lineage>
</organism>
<sequence>MERRRTAALLTSSKPPKLAGILPLIGEGNKPQHACTKPKSKSVDKWVFLWMNLNLDLRDGLTANPTASPLRAFRLYLARLHPGVRH</sequence>
<dbReference type="AlphaFoldDB" id="A0A1L7R8L8"/>
<reference evidence="1" key="1">
    <citation type="submission" date="2014-07" db="EMBL/GenBank/DDBJ databases">
        <authorList>
            <person name="Zhang J.E."/>
            <person name="Yang H."/>
            <person name="Guo J."/>
            <person name="Deng Z."/>
            <person name="Luo H."/>
            <person name="Luo M."/>
            <person name="Zhao B."/>
        </authorList>
    </citation>
    <scope>NUCLEOTIDE SEQUENCE</scope>
    <source>
        <strain evidence="1">AM4</strain>
    </source>
</reference>